<comment type="pathway">
    <text evidence="14">Phospholipid metabolism.</text>
</comment>
<dbReference type="PANTHER" id="PTHR13906">
    <property type="entry name" value="PORCUPINE"/>
    <property type="match status" value="1"/>
</dbReference>
<evidence type="ECO:0000256" key="14">
    <source>
        <dbReference type="ARBA" id="ARBA00025707"/>
    </source>
</evidence>
<feature type="transmembrane region" description="Helical" evidence="19">
    <location>
        <begin position="409"/>
        <end position="434"/>
    </location>
</feature>
<evidence type="ECO:0000256" key="6">
    <source>
        <dbReference type="ARBA" id="ARBA00022692"/>
    </source>
</evidence>
<dbReference type="EMBL" id="PQFF01000567">
    <property type="protein sequence ID" value="RHZ44641.1"/>
    <property type="molecule type" value="Genomic_DNA"/>
</dbReference>
<evidence type="ECO:0000256" key="3">
    <source>
        <dbReference type="ARBA" id="ARBA00005189"/>
    </source>
</evidence>
<keyword evidence="11" id="KW-0594">Phospholipid biosynthesis</keyword>
<dbReference type="GO" id="GO:0030258">
    <property type="term" value="P:lipid modification"/>
    <property type="evidence" value="ECO:0007669"/>
    <property type="project" value="TreeGrafter"/>
</dbReference>
<keyword evidence="10 19" id="KW-0472">Membrane</keyword>
<keyword evidence="5" id="KW-0808">Transferase</keyword>
<evidence type="ECO:0000256" key="19">
    <source>
        <dbReference type="SAM" id="Phobius"/>
    </source>
</evidence>
<evidence type="ECO:0000256" key="11">
    <source>
        <dbReference type="ARBA" id="ARBA00023209"/>
    </source>
</evidence>
<name>A0A397G0U3_9GLOM</name>
<comment type="subcellular location">
    <subcellularLocation>
        <location evidence="2">Endoplasmic reticulum</location>
    </subcellularLocation>
    <subcellularLocation>
        <location evidence="1">Membrane</location>
        <topology evidence="1">Multi-pass membrane protein</topology>
    </subcellularLocation>
</comment>
<keyword evidence="9" id="KW-0443">Lipid metabolism</keyword>
<comment type="caution">
    <text evidence="20">The sequence shown here is derived from an EMBL/GenBank/DDBJ whole genome shotgun (WGS) entry which is preliminary data.</text>
</comment>
<dbReference type="AlphaFoldDB" id="A0A397G0U3"/>
<organism evidence="20 21">
    <name type="scientific">Diversispora epigaea</name>
    <dbReference type="NCBI Taxonomy" id="1348612"/>
    <lineage>
        <taxon>Eukaryota</taxon>
        <taxon>Fungi</taxon>
        <taxon>Fungi incertae sedis</taxon>
        <taxon>Mucoromycota</taxon>
        <taxon>Glomeromycotina</taxon>
        <taxon>Glomeromycetes</taxon>
        <taxon>Diversisporales</taxon>
        <taxon>Diversisporaceae</taxon>
        <taxon>Diversispora</taxon>
    </lineage>
</organism>
<evidence type="ECO:0000256" key="9">
    <source>
        <dbReference type="ARBA" id="ARBA00023098"/>
    </source>
</evidence>
<dbReference type="GO" id="GO:0047184">
    <property type="term" value="F:1-acylglycerophosphocholine O-acyltransferase activity"/>
    <property type="evidence" value="ECO:0007669"/>
    <property type="project" value="UniProtKB-EC"/>
</dbReference>
<reference evidence="20 21" key="1">
    <citation type="submission" date="2018-08" db="EMBL/GenBank/DDBJ databases">
        <title>Genome and evolution of the arbuscular mycorrhizal fungus Diversispora epigaea (formerly Glomus versiforme) and its bacterial endosymbionts.</title>
        <authorList>
            <person name="Sun X."/>
            <person name="Fei Z."/>
            <person name="Harrison M."/>
        </authorList>
    </citation>
    <scope>NUCLEOTIDE SEQUENCE [LARGE SCALE GENOMIC DNA]</scope>
    <source>
        <strain evidence="20 21">IT104</strain>
    </source>
</reference>
<keyword evidence="21" id="KW-1185">Reference proteome</keyword>
<feature type="transmembrane region" description="Helical" evidence="19">
    <location>
        <begin position="20"/>
        <end position="37"/>
    </location>
</feature>
<feature type="transmembrane region" description="Helical" evidence="19">
    <location>
        <begin position="274"/>
        <end position="296"/>
    </location>
</feature>
<evidence type="ECO:0000256" key="5">
    <source>
        <dbReference type="ARBA" id="ARBA00022679"/>
    </source>
</evidence>
<evidence type="ECO:0000256" key="4">
    <source>
        <dbReference type="ARBA" id="ARBA00022516"/>
    </source>
</evidence>
<dbReference type="PANTHER" id="PTHR13906:SF14">
    <property type="entry name" value="LYSOPHOSPHOLIPID ACYLTRANSFERASE 5"/>
    <property type="match status" value="1"/>
</dbReference>
<accession>A0A397G0U3</accession>
<dbReference type="EC" id="2.3.1.n6" evidence="16"/>
<evidence type="ECO:0000256" key="1">
    <source>
        <dbReference type="ARBA" id="ARBA00004141"/>
    </source>
</evidence>
<keyword evidence="12" id="KW-1208">Phospholipid metabolism</keyword>
<protein>
    <recommendedName>
        <fullName evidence="17">Lysophospholipid acyltransferase 5</fullName>
        <ecNumber evidence="15">2.3.1.23</ecNumber>
        <ecNumber evidence="16">2.3.1.n6</ecNumber>
    </recommendedName>
</protein>
<evidence type="ECO:0000256" key="12">
    <source>
        <dbReference type="ARBA" id="ARBA00023264"/>
    </source>
</evidence>
<evidence type="ECO:0000256" key="8">
    <source>
        <dbReference type="ARBA" id="ARBA00022989"/>
    </source>
</evidence>
<feature type="transmembrane region" description="Helical" evidence="19">
    <location>
        <begin position="473"/>
        <end position="493"/>
    </location>
</feature>
<feature type="region of interest" description="Disordered" evidence="18">
    <location>
        <begin position="187"/>
        <end position="209"/>
    </location>
</feature>
<comment type="pathway">
    <text evidence="3">Lipid metabolism.</text>
</comment>
<keyword evidence="13" id="KW-0012">Acyltransferase</keyword>
<feature type="transmembrane region" description="Helical" evidence="19">
    <location>
        <begin position="98"/>
        <end position="116"/>
    </location>
</feature>
<dbReference type="STRING" id="1348612.A0A397G0U3"/>
<feature type="transmembrane region" description="Helical" evidence="19">
    <location>
        <begin position="49"/>
        <end position="66"/>
    </location>
</feature>
<feature type="compositionally biased region" description="Polar residues" evidence="18">
    <location>
        <begin position="194"/>
        <end position="209"/>
    </location>
</feature>
<proteinExistence type="predicted"/>
<evidence type="ECO:0000256" key="16">
    <source>
        <dbReference type="ARBA" id="ARBA00038923"/>
    </source>
</evidence>
<keyword evidence="8 19" id="KW-1133">Transmembrane helix</keyword>
<dbReference type="GO" id="GO:0016020">
    <property type="term" value="C:membrane"/>
    <property type="evidence" value="ECO:0007669"/>
    <property type="project" value="UniProtKB-SubCell"/>
</dbReference>
<dbReference type="InterPro" id="IPR049941">
    <property type="entry name" value="LPLAT_7/PORCN-like"/>
</dbReference>
<keyword evidence="7" id="KW-0256">Endoplasmic reticulum</keyword>
<keyword evidence="6 19" id="KW-0812">Transmembrane</keyword>
<evidence type="ECO:0000256" key="17">
    <source>
        <dbReference type="ARBA" id="ARBA00039721"/>
    </source>
</evidence>
<feature type="transmembrane region" description="Helical" evidence="19">
    <location>
        <begin position="72"/>
        <end position="91"/>
    </location>
</feature>
<dbReference type="Pfam" id="PF03062">
    <property type="entry name" value="MBOAT"/>
    <property type="match status" value="1"/>
</dbReference>
<sequence>MKFLNDISDAIGVPEPILRLLSTILFAYPLALVYRFVFLRPIETKWAPFIRNLYIVIVGLGLNYYYNKSDMIHSFSTTVLTWFFCYFGDIIGNRKISVILTFTFHLGYLSWGYYITKKDDYDVGWTMTQCVLCLRMIGFSMDFWDGEKLKLSNSSSNTTKTLNKDNSTATTTAFTKTTTTTTTATTATTTKTASNPPTTNSSEKNQISNLPKQPISFERNIQLIKLPSLFETIGYAHFFGAFLIGPQFSFHLYRKFLTASVFPINKIPSGSYRAALKSLTLGALYLGAYQIGAAYFPIEYLITKEYAANPFYQRLIIMWFTGKFAFTKYLGIWTIAEGSCILSGISFNNYNNEGKAEWNGLANVDKWKFEFATSLSQIVVSFNTNTNFWTKTYIFKRLMFLGNKNLSSIFSLIFLAVWHGLHSGYYFCFSLEFFDMEAEKRWAKRFEKYTKPLYSLENKNNPRITYLRYLHQFICWIGQTCALHYAMISFQLLQYERCLIAYNSVYWIGHLTVFSCIFLDIILPKSKSKVMVENNNINIKTNGDLVHSKKEN</sequence>
<keyword evidence="4" id="KW-0444">Lipid biosynthesis</keyword>
<evidence type="ECO:0000313" key="20">
    <source>
        <dbReference type="EMBL" id="RHZ44641.1"/>
    </source>
</evidence>
<evidence type="ECO:0000256" key="2">
    <source>
        <dbReference type="ARBA" id="ARBA00004240"/>
    </source>
</evidence>
<dbReference type="InterPro" id="IPR004299">
    <property type="entry name" value="MBOAT_fam"/>
</dbReference>
<dbReference type="GO" id="GO:0006656">
    <property type="term" value="P:phosphatidylcholine biosynthetic process"/>
    <property type="evidence" value="ECO:0007669"/>
    <property type="project" value="TreeGrafter"/>
</dbReference>
<dbReference type="GO" id="GO:0071617">
    <property type="term" value="F:lysophospholipid acyltransferase activity"/>
    <property type="evidence" value="ECO:0007669"/>
    <property type="project" value="TreeGrafter"/>
</dbReference>
<evidence type="ECO:0000256" key="7">
    <source>
        <dbReference type="ARBA" id="ARBA00022824"/>
    </source>
</evidence>
<evidence type="ECO:0000256" key="18">
    <source>
        <dbReference type="SAM" id="MobiDB-lite"/>
    </source>
</evidence>
<dbReference type="EC" id="2.3.1.23" evidence="15"/>
<gene>
    <name evidence="20" type="ORF">Glove_714g4</name>
</gene>
<evidence type="ECO:0000256" key="15">
    <source>
        <dbReference type="ARBA" id="ARBA00026120"/>
    </source>
</evidence>
<dbReference type="Proteomes" id="UP000266861">
    <property type="component" value="Unassembled WGS sequence"/>
</dbReference>
<evidence type="ECO:0000256" key="10">
    <source>
        <dbReference type="ARBA" id="ARBA00023136"/>
    </source>
</evidence>
<dbReference type="OrthoDB" id="286734at2759"/>
<evidence type="ECO:0000256" key="13">
    <source>
        <dbReference type="ARBA" id="ARBA00023315"/>
    </source>
</evidence>
<feature type="transmembrane region" description="Helical" evidence="19">
    <location>
        <begin position="505"/>
        <end position="523"/>
    </location>
</feature>
<dbReference type="GO" id="GO:0005783">
    <property type="term" value="C:endoplasmic reticulum"/>
    <property type="evidence" value="ECO:0007669"/>
    <property type="project" value="UniProtKB-SubCell"/>
</dbReference>
<feature type="transmembrane region" description="Helical" evidence="19">
    <location>
        <begin position="233"/>
        <end position="253"/>
    </location>
</feature>
<evidence type="ECO:0000313" key="21">
    <source>
        <dbReference type="Proteomes" id="UP000266861"/>
    </source>
</evidence>